<feature type="compositionally biased region" description="Polar residues" evidence="4">
    <location>
        <begin position="152"/>
        <end position="169"/>
    </location>
</feature>
<dbReference type="CDD" id="cd16907">
    <property type="entry name" value="YEATS_YEATS2_like"/>
    <property type="match status" value="1"/>
</dbReference>
<accession>A0A6P7FQI0</accession>
<dbReference type="GO" id="GO:0005634">
    <property type="term" value="C:nucleus"/>
    <property type="evidence" value="ECO:0007669"/>
    <property type="project" value="UniProtKB-SubCell"/>
</dbReference>
<sequence length="810" mass="92770">MEIDPDYAANSKALRTKEEKNKAETQLTEEILTKTLNDIFDEELSSREKQLEELEDKIFRAQKLLHVVRYALVNSYYKKNNLEVSPDDETVTAGFDKQNRIHPAIKKLLGSNPSLDILCSVKGKRRVASKSCDKIGSKSQTSEAKRPKLDIKTSTPNPHNNSDCDQTFSKNRKKTRHRLVIGNVSKWIQSLEDNTTHKWMMYVRGEKDNPDISHIVDKVVFHLHSSYRPHDVVEVRESPFHLSRRGWGEFPLKVQIFFKCPLNKPVSIVHNLKLEKTFTGRQTLGNETLVDIYLHDNSIRPETITRPPSEPVDNESPSTSYNNIFQNFDLHLQGNNLESDFTPIDKLFIKKEPFEYDYTPLDLYKEPLNYDQFVKSEETHIKDELSGIADQTTSNVDIISTRSDSAYGCSDTASMGFEHDYCDVIEEHFVDNEVEMKEDYFLNIFNLEHSYSRLSLTDSPDVSTVSEHTVKRENVVVEQDLNNKLIYGLGENYLRGTTSAVYNTVPTNKVVATKSLDYVQLCQQNGLAEARKILKAKFGISLPPNRFKSIGEALPYLLRKFSLWNEKRTNSSFKTLYPFIASSKEEFETWPFGKMLNAEWNRAKEIKKILSARFPSLRKWSTRAIFMYARSHKYSPVLSSAAFFKHSSEDLRLINDCFSEVEAGAINIKSLDIDVKVDIESEGDNSSPSTSRRTDASLPTTYIDISDSSLKNHCDFVRETALDCGIILRSEEISDGVIMNGAARMMLEAVKCLAEGLIRRSNHHLVCRKDYREGFSEVTANEVKIALQERSEIMSINQFAAKKREIEFYS</sequence>
<organism evidence="6">
    <name type="scientific">Diabrotica virgifera virgifera</name>
    <name type="common">western corn rootworm</name>
    <dbReference type="NCBI Taxonomy" id="50390"/>
    <lineage>
        <taxon>Eukaryota</taxon>
        <taxon>Metazoa</taxon>
        <taxon>Ecdysozoa</taxon>
        <taxon>Arthropoda</taxon>
        <taxon>Hexapoda</taxon>
        <taxon>Insecta</taxon>
        <taxon>Pterygota</taxon>
        <taxon>Neoptera</taxon>
        <taxon>Endopterygota</taxon>
        <taxon>Coleoptera</taxon>
        <taxon>Polyphaga</taxon>
        <taxon>Cucujiformia</taxon>
        <taxon>Chrysomeloidea</taxon>
        <taxon>Chrysomelidae</taxon>
        <taxon>Galerucinae</taxon>
        <taxon>Diabroticina</taxon>
        <taxon>Diabroticites</taxon>
        <taxon>Diabrotica</taxon>
    </lineage>
</organism>
<dbReference type="PROSITE" id="PS51037">
    <property type="entry name" value="YEATS"/>
    <property type="match status" value="1"/>
</dbReference>
<evidence type="ECO:0000256" key="3">
    <source>
        <dbReference type="SAM" id="Coils"/>
    </source>
</evidence>
<keyword evidence="1 2" id="KW-0539">Nucleus</keyword>
<feature type="region of interest" description="Disordered" evidence="4">
    <location>
        <begin position="1"/>
        <end position="25"/>
    </location>
</feature>
<evidence type="ECO:0000256" key="1">
    <source>
        <dbReference type="ARBA" id="ARBA00023242"/>
    </source>
</evidence>
<evidence type="ECO:0000256" key="2">
    <source>
        <dbReference type="PROSITE-ProRule" id="PRU00376"/>
    </source>
</evidence>
<evidence type="ECO:0000256" key="4">
    <source>
        <dbReference type="SAM" id="MobiDB-lite"/>
    </source>
</evidence>
<dbReference type="AlphaFoldDB" id="A0A6P7FQI0"/>
<dbReference type="RefSeq" id="XP_028137032.1">
    <property type="nucleotide sequence ID" value="XM_028281231.1"/>
</dbReference>
<dbReference type="InterPro" id="IPR055129">
    <property type="entry name" value="YEATS_dom"/>
</dbReference>
<dbReference type="Pfam" id="PF22951">
    <property type="entry name" value="3HBD"/>
    <property type="match status" value="1"/>
</dbReference>
<dbReference type="InterPro" id="IPR005033">
    <property type="entry name" value="YEATS"/>
</dbReference>
<reference evidence="6" key="1">
    <citation type="submission" date="2025-08" db="UniProtKB">
        <authorList>
            <consortium name="RefSeq"/>
        </authorList>
    </citation>
    <scope>IDENTIFICATION</scope>
    <source>
        <tissue evidence="6">Whole insect</tissue>
    </source>
</reference>
<gene>
    <name evidence="6" type="primary">LOC114331617</name>
</gene>
<dbReference type="InParanoid" id="A0A6P7FQI0"/>
<proteinExistence type="predicted"/>
<feature type="domain" description="YEATS" evidence="5">
    <location>
        <begin position="169"/>
        <end position="308"/>
    </location>
</feature>
<feature type="coiled-coil region" evidence="3">
    <location>
        <begin position="37"/>
        <end position="64"/>
    </location>
</feature>
<dbReference type="Pfam" id="PF03366">
    <property type="entry name" value="YEATS"/>
    <property type="match status" value="1"/>
</dbReference>
<protein>
    <submittedName>
        <fullName evidence="6">Uncharacterized protein LOC114331617</fullName>
    </submittedName>
</protein>
<dbReference type="GO" id="GO:0006355">
    <property type="term" value="P:regulation of DNA-templated transcription"/>
    <property type="evidence" value="ECO:0007669"/>
    <property type="project" value="InterPro"/>
</dbReference>
<dbReference type="Gene3D" id="2.60.40.1970">
    <property type="entry name" value="YEATS domain"/>
    <property type="match status" value="1"/>
</dbReference>
<dbReference type="InterPro" id="IPR038704">
    <property type="entry name" value="YEAST_sf"/>
</dbReference>
<feature type="region of interest" description="Disordered" evidence="4">
    <location>
        <begin position="130"/>
        <end position="171"/>
    </location>
</feature>
<dbReference type="PANTHER" id="PTHR23195">
    <property type="entry name" value="YEATS DOMAIN"/>
    <property type="match status" value="1"/>
</dbReference>
<evidence type="ECO:0000313" key="6">
    <source>
        <dbReference type="RefSeq" id="XP_028137032.1"/>
    </source>
</evidence>
<name>A0A6P7FQI0_DIAVI</name>
<keyword evidence="3" id="KW-0175">Coiled coil</keyword>
<dbReference type="InterPro" id="IPR055127">
    <property type="entry name" value="YEATS2_3HBD"/>
</dbReference>
<evidence type="ECO:0000259" key="5">
    <source>
        <dbReference type="PROSITE" id="PS51037"/>
    </source>
</evidence>
<comment type="subcellular location">
    <subcellularLocation>
        <location evidence="2">Nucleus</location>
    </subcellularLocation>
</comment>